<accession>A0A1D7TMX9</accession>
<dbReference type="Proteomes" id="UP000094609">
    <property type="component" value="Chromosome"/>
</dbReference>
<evidence type="ECO:0000256" key="1">
    <source>
        <dbReference type="SAM" id="SignalP"/>
    </source>
</evidence>
<dbReference type="AlphaFoldDB" id="A0A1D7TMX9"/>
<proteinExistence type="predicted"/>
<gene>
    <name evidence="3" type="ORF">SHALO_2599</name>
</gene>
<dbReference type="SUPFAM" id="SSF53807">
    <property type="entry name" value="Helical backbone' metal receptor"/>
    <property type="match status" value="1"/>
</dbReference>
<feature type="chain" id="PRO_5009099520" evidence="1">
    <location>
        <begin position="26"/>
        <end position="351"/>
    </location>
</feature>
<dbReference type="EMBL" id="CP017111">
    <property type="protein sequence ID" value="AOO66358.1"/>
    <property type="molecule type" value="Genomic_DNA"/>
</dbReference>
<feature type="domain" description="Fe/B12 periplasmic-binding" evidence="2">
    <location>
        <begin position="48"/>
        <end position="311"/>
    </location>
</feature>
<evidence type="ECO:0000259" key="2">
    <source>
        <dbReference type="PROSITE" id="PS50983"/>
    </source>
</evidence>
<keyword evidence="1" id="KW-0732">Signal</keyword>
<protein>
    <submittedName>
        <fullName evidence="3">Metal ion transporter, substrate-binding protein</fullName>
    </submittedName>
</protein>
<dbReference type="PATRIC" id="fig|1193502.14.peg.2632"/>
<sequence>MRNQTVILRAILFLACLLLVSSGYADEGFRMVKDSDAKEVAVPLHIKRVTPLIGAFAQVTCMLGAEGKIASSVPRLSEMFYTIFPSVKQNSASTNLSSSIEALIASKTQVVFGPTSFFLSEANVAQLQASGITVVKISSFATIEEIKESIRLIAEILGEDAPQKAQAFNRYYDTMLQEVQKRTSTVSHKLAVLALNFSAGNYSTINDNDIGAQYIKIAGGNNVASDYAVDTKEMVKIINAEQVLVWNPDVIITNSNPSRDVIVSNPAFQTLSAIKNKRVYVVPTGVYLWSVRSAEGALQPLWLGKMFYPERFADISMEQEVKQFYKTFYHYEASDAEVKMILEGAEKTLLR</sequence>
<dbReference type="PROSITE" id="PS50983">
    <property type="entry name" value="FE_B12_PBP"/>
    <property type="match status" value="1"/>
</dbReference>
<feature type="signal peptide" evidence="1">
    <location>
        <begin position="1"/>
        <end position="25"/>
    </location>
</feature>
<evidence type="ECO:0000313" key="3">
    <source>
        <dbReference type="EMBL" id="AOO66358.1"/>
    </source>
</evidence>
<organism evidence="3 4">
    <name type="scientific">Sulfurospirillum halorespirans DSM 13726</name>
    <dbReference type="NCBI Taxonomy" id="1193502"/>
    <lineage>
        <taxon>Bacteria</taxon>
        <taxon>Pseudomonadati</taxon>
        <taxon>Campylobacterota</taxon>
        <taxon>Epsilonproteobacteria</taxon>
        <taxon>Campylobacterales</taxon>
        <taxon>Sulfurospirillaceae</taxon>
        <taxon>Sulfurospirillum</taxon>
    </lineage>
</organism>
<keyword evidence="4" id="KW-1185">Reference proteome</keyword>
<dbReference type="Pfam" id="PF01497">
    <property type="entry name" value="Peripla_BP_2"/>
    <property type="match status" value="1"/>
</dbReference>
<dbReference type="InterPro" id="IPR002491">
    <property type="entry name" value="ABC_transptr_periplasmic_BD"/>
</dbReference>
<evidence type="ECO:0000313" key="4">
    <source>
        <dbReference type="Proteomes" id="UP000094609"/>
    </source>
</evidence>
<dbReference type="PANTHER" id="PTHR30535">
    <property type="entry name" value="VITAMIN B12-BINDING PROTEIN"/>
    <property type="match status" value="1"/>
</dbReference>
<dbReference type="STRING" id="1193502.SHALO_2599"/>
<dbReference type="InterPro" id="IPR050902">
    <property type="entry name" value="ABC_Transporter_SBP"/>
</dbReference>
<reference evidence="4" key="1">
    <citation type="submission" date="2016-08" db="EMBL/GenBank/DDBJ databases">
        <title>Complete genome sequence of the organohalide-respiring Epsilonproteobacterium Sulfurospirillum halorespirans.</title>
        <authorList>
            <person name="Goris T."/>
            <person name="Zimmermann J."/>
            <person name="Schenz B."/>
            <person name="Lemos M."/>
            <person name="Hackermueller J."/>
            <person name="Diekert G."/>
        </authorList>
    </citation>
    <scope>NUCLEOTIDE SEQUENCE [LARGE SCALE GENOMIC DNA]</scope>
    <source>
        <strain>DSM 13726</strain>
        <strain evidence="4">PCE-M2</strain>
    </source>
</reference>
<dbReference type="RefSeq" id="WP_145923264.1">
    <property type="nucleotide sequence ID" value="NZ_CP017111.1"/>
</dbReference>
<dbReference type="Gene3D" id="3.40.50.1980">
    <property type="entry name" value="Nitrogenase molybdenum iron protein domain"/>
    <property type="match status" value="2"/>
</dbReference>
<dbReference type="KEGG" id="shal:SHALO_2599"/>
<name>A0A1D7TMX9_9BACT</name>
<dbReference type="PANTHER" id="PTHR30535:SF34">
    <property type="entry name" value="MOLYBDATE-BINDING PROTEIN MOLA"/>
    <property type="match status" value="1"/>
</dbReference>